<dbReference type="Proteomes" id="UP000008792">
    <property type="component" value="Unassembled WGS sequence"/>
</dbReference>
<name>B4LNT6_DROVI</name>
<dbReference type="OrthoDB" id="7872944at2759"/>
<accession>B4LNT6</accession>
<organism evidence="3 4">
    <name type="scientific">Drosophila virilis</name>
    <name type="common">Fruit fly</name>
    <dbReference type="NCBI Taxonomy" id="7244"/>
    <lineage>
        <taxon>Eukaryota</taxon>
        <taxon>Metazoa</taxon>
        <taxon>Ecdysozoa</taxon>
        <taxon>Arthropoda</taxon>
        <taxon>Hexapoda</taxon>
        <taxon>Insecta</taxon>
        <taxon>Pterygota</taxon>
        <taxon>Neoptera</taxon>
        <taxon>Endopterygota</taxon>
        <taxon>Diptera</taxon>
        <taxon>Brachycera</taxon>
        <taxon>Muscomorpha</taxon>
        <taxon>Ephydroidea</taxon>
        <taxon>Drosophilidae</taxon>
        <taxon>Drosophila</taxon>
    </lineage>
</organism>
<protein>
    <submittedName>
        <fullName evidence="3">Uncharacterized protein</fullName>
    </submittedName>
</protein>
<dbReference type="OMA" id="HTFRSFA"/>
<feature type="compositionally biased region" description="Gly residues" evidence="1">
    <location>
        <begin position="177"/>
        <end position="191"/>
    </location>
</feature>
<feature type="signal peptide" evidence="2">
    <location>
        <begin position="1"/>
        <end position="20"/>
    </location>
</feature>
<evidence type="ECO:0000313" key="3">
    <source>
        <dbReference type="EMBL" id="EDW60156.1"/>
    </source>
</evidence>
<keyword evidence="4" id="KW-1185">Reference proteome</keyword>
<gene>
    <name evidence="3" type="primary">Dvir\GJ21330</name>
    <name evidence="3" type="ORF">Dvir_GJ21330</name>
</gene>
<feature type="region of interest" description="Disordered" evidence="1">
    <location>
        <begin position="114"/>
        <end position="204"/>
    </location>
</feature>
<keyword evidence="2" id="KW-0732">Signal</keyword>
<evidence type="ECO:0000256" key="1">
    <source>
        <dbReference type="SAM" id="MobiDB-lite"/>
    </source>
</evidence>
<feature type="chain" id="PRO_5002812911" evidence="2">
    <location>
        <begin position="21"/>
        <end position="204"/>
    </location>
</feature>
<evidence type="ECO:0000313" key="4">
    <source>
        <dbReference type="Proteomes" id="UP000008792"/>
    </source>
</evidence>
<dbReference type="InParanoid" id="B4LNT6"/>
<sequence length="204" mass="21310">MSRLVILFLSLALLCGSSEADLSEFLDEAEKSLHTFRSFAAIPIKLINSILGTSSDKKDPPHVSGKRVTAEVGDGSDLITIIKSPQSPLGVSHVRRPYPAYVGEDSLVFFHNQRPQARGGFGPDNRDKPPSGVKQAQIPGGISPERTNNGVGVPDGLQGNPNGGGLNGESNEQQTGGSVGGLDNGFTGGLANGLNRPQVGWPMG</sequence>
<dbReference type="HOGENOM" id="CLU_1344542_0_0_1"/>
<dbReference type="EMBL" id="CH940648">
    <property type="protein sequence ID" value="EDW60156.1"/>
    <property type="molecule type" value="Genomic_DNA"/>
</dbReference>
<dbReference type="KEGG" id="dvi:6627120"/>
<proteinExistence type="predicted"/>
<reference evidence="3 4" key="1">
    <citation type="journal article" date="2007" name="Nature">
        <title>Evolution of genes and genomes on the Drosophila phylogeny.</title>
        <authorList>
            <consortium name="Drosophila 12 Genomes Consortium"/>
            <person name="Clark A.G."/>
            <person name="Eisen M.B."/>
            <person name="Smith D.R."/>
            <person name="Bergman C.M."/>
            <person name="Oliver B."/>
            <person name="Markow T.A."/>
            <person name="Kaufman T.C."/>
            <person name="Kellis M."/>
            <person name="Gelbart W."/>
            <person name="Iyer V.N."/>
            <person name="Pollard D.A."/>
            <person name="Sackton T.B."/>
            <person name="Larracuente A.M."/>
            <person name="Singh N.D."/>
            <person name="Abad J.P."/>
            <person name="Abt D.N."/>
            <person name="Adryan B."/>
            <person name="Aguade M."/>
            <person name="Akashi H."/>
            <person name="Anderson W.W."/>
            <person name="Aquadro C.F."/>
            <person name="Ardell D.H."/>
            <person name="Arguello R."/>
            <person name="Artieri C.G."/>
            <person name="Barbash D.A."/>
            <person name="Barker D."/>
            <person name="Barsanti P."/>
            <person name="Batterham P."/>
            <person name="Batzoglou S."/>
            <person name="Begun D."/>
            <person name="Bhutkar A."/>
            <person name="Blanco E."/>
            <person name="Bosak S.A."/>
            <person name="Bradley R.K."/>
            <person name="Brand A.D."/>
            <person name="Brent M.R."/>
            <person name="Brooks A.N."/>
            <person name="Brown R.H."/>
            <person name="Butlin R.K."/>
            <person name="Caggese C."/>
            <person name="Calvi B.R."/>
            <person name="Bernardo de Carvalho A."/>
            <person name="Caspi A."/>
            <person name="Castrezana S."/>
            <person name="Celniker S.E."/>
            <person name="Chang J.L."/>
            <person name="Chapple C."/>
            <person name="Chatterji S."/>
            <person name="Chinwalla A."/>
            <person name="Civetta A."/>
            <person name="Clifton S.W."/>
            <person name="Comeron J.M."/>
            <person name="Costello J.C."/>
            <person name="Coyne J.A."/>
            <person name="Daub J."/>
            <person name="David R.G."/>
            <person name="Delcher A.L."/>
            <person name="Delehaunty K."/>
            <person name="Do C.B."/>
            <person name="Ebling H."/>
            <person name="Edwards K."/>
            <person name="Eickbush T."/>
            <person name="Evans J.D."/>
            <person name="Filipski A."/>
            <person name="Findeiss S."/>
            <person name="Freyhult E."/>
            <person name="Fulton L."/>
            <person name="Fulton R."/>
            <person name="Garcia A.C."/>
            <person name="Gardiner A."/>
            <person name="Garfield D.A."/>
            <person name="Garvin B.E."/>
            <person name="Gibson G."/>
            <person name="Gilbert D."/>
            <person name="Gnerre S."/>
            <person name="Godfrey J."/>
            <person name="Good R."/>
            <person name="Gotea V."/>
            <person name="Gravely B."/>
            <person name="Greenberg A.J."/>
            <person name="Griffiths-Jones S."/>
            <person name="Gross S."/>
            <person name="Guigo R."/>
            <person name="Gustafson E.A."/>
            <person name="Haerty W."/>
            <person name="Hahn M.W."/>
            <person name="Halligan D.L."/>
            <person name="Halpern A.L."/>
            <person name="Halter G.M."/>
            <person name="Han M.V."/>
            <person name="Heger A."/>
            <person name="Hillier L."/>
            <person name="Hinrichs A.S."/>
            <person name="Holmes I."/>
            <person name="Hoskins R.A."/>
            <person name="Hubisz M.J."/>
            <person name="Hultmark D."/>
            <person name="Huntley M.A."/>
            <person name="Jaffe D.B."/>
            <person name="Jagadeeshan S."/>
            <person name="Jeck W.R."/>
            <person name="Johnson J."/>
            <person name="Jones C.D."/>
            <person name="Jordan W.C."/>
            <person name="Karpen G.H."/>
            <person name="Kataoka E."/>
            <person name="Keightley P.D."/>
            <person name="Kheradpour P."/>
            <person name="Kirkness E.F."/>
            <person name="Koerich L.B."/>
            <person name="Kristiansen K."/>
            <person name="Kudrna D."/>
            <person name="Kulathinal R.J."/>
            <person name="Kumar S."/>
            <person name="Kwok R."/>
            <person name="Lander E."/>
            <person name="Langley C.H."/>
            <person name="Lapoint R."/>
            <person name="Lazzaro B.P."/>
            <person name="Lee S.J."/>
            <person name="Levesque L."/>
            <person name="Li R."/>
            <person name="Lin C.F."/>
            <person name="Lin M.F."/>
            <person name="Lindblad-Toh K."/>
            <person name="Llopart A."/>
            <person name="Long M."/>
            <person name="Low L."/>
            <person name="Lozovsky E."/>
            <person name="Lu J."/>
            <person name="Luo M."/>
            <person name="Machado C.A."/>
            <person name="Makalowski W."/>
            <person name="Marzo M."/>
            <person name="Matsuda M."/>
            <person name="Matzkin L."/>
            <person name="McAllister B."/>
            <person name="McBride C.S."/>
            <person name="McKernan B."/>
            <person name="McKernan K."/>
            <person name="Mendez-Lago M."/>
            <person name="Minx P."/>
            <person name="Mollenhauer M.U."/>
            <person name="Montooth K."/>
            <person name="Mount S.M."/>
            <person name="Mu X."/>
            <person name="Myers E."/>
            <person name="Negre B."/>
            <person name="Newfeld S."/>
            <person name="Nielsen R."/>
            <person name="Noor M.A."/>
            <person name="O'Grady P."/>
            <person name="Pachter L."/>
            <person name="Papaceit M."/>
            <person name="Parisi M.J."/>
            <person name="Parisi M."/>
            <person name="Parts L."/>
            <person name="Pedersen J.S."/>
            <person name="Pesole G."/>
            <person name="Phillippy A.M."/>
            <person name="Ponting C.P."/>
            <person name="Pop M."/>
            <person name="Porcelli D."/>
            <person name="Powell J.R."/>
            <person name="Prohaska S."/>
            <person name="Pruitt K."/>
            <person name="Puig M."/>
            <person name="Quesneville H."/>
            <person name="Ram K.R."/>
            <person name="Rand D."/>
            <person name="Rasmussen M.D."/>
            <person name="Reed L.K."/>
            <person name="Reenan R."/>
            <person name="Reily A."/>
            <person name="Remington K.A."/>
            <person name="Rieger T.T."/>
            <person name="Ritchie M.G."/>
            <person name="Robin C."/>
            <person name="Rogers Y.H."/>
            <person name="Rohde C."/>
            <person name="Rozas J."/>
            <person name="Rubenfield M.J."/>
            <person name="Ruiz A."/>
            <person name="Russo S."/>
            <person name="Salzberg S.L."/>
            <person name="Sanchez-Gracia A."/>
            <person name="Saranga D.J."/>
            <person name="Sato H."/>
            <person name="Schaeffer S.W."/>
            <person name="Schatz M.C."/>
            <person name="Schlenke T."/>
            <person name="Schwartz R."/>
            <person name="Segarra C."/>
            <person name="Singh R.S."/>
            <person name="Sirot L."/>
            <person name="Sirota M."/>
            <person name="Sisneros N.B."/>
            <person name="Smith C.D."/>
            <person name="Smith T.F."/>
            <person name="Spieth J."/>
            <person name="Stage D.E."/>
            <person name="Stark A."/>
            <person name="Stephan W."/>
            <person name="Strausberg R.L."/>
            <person name="Strempel S."/>
            <person name="Sturgill D."/>
            <person name="Sutton G."/>
            <person name="Sutton G.G."/>
            <person name="Tao W."/>
            <person name="Teichmann S."/>
            <person name="Tobari Y.N."/>
            <person name="Tomimura Y."/>
            <person name="Tsolas J.M."/>
            <person name="Valente V.L."/>
            <person name="Venter E."/>
            <person name="Venter J.C."/>
            <person name="Vicario S."/>
            <person name="Vieira F.G."/>
            <person name="Vilella A.J."/>
            <person name="Villasante A."/>
            <person name="Walenz B."/>
            <person name="Wang J."/>
            <person name="Wasserman M."/>
            <person name="Watts T."/>
            <person name="Wilson D."/>
            <person name="Wilson R.K."/>
            <person name="Wing R.A."/>
            <person name="Wolfner M.F."/>
            <person name="Wong A."/>
            <person name="Wong G.K."/>
            <person name="Wu C.I."/>
            <person name="Wu G."/>
            <person name="Yamamoto D."/>
            <person name="Yang H.P."/>
            <person name="Yang S.P."/>
            <person name="Yorke J.A."/>
            <person name="Yoshida K."/>
            <person name="Zdobnov E."/>
            <person name="Zhang P."/>
            <person name="Zhang Y."/>
            <person name="Zimin A.V."/>
            <person name="Baldwin J."/>
            <person name="Abdouelleil A."/>
            <person name="Abdulkadir J."/>
            <person name="Abebe A."/>
            <person name="Abera B."/>
            <person name="Abreu J."/>
            <person name="Acer S.C."/>
            <person name="Aftuck L."/>
            <person name="Alexander A."/>
            <person name="An P."/>
            <person name="Anderson E."/>
            <person name="Anderson S."/>
            <person name="Arachi H."/>
            <person name="Azer M."/>
            <person name="Bachantsang P."/>
            <person name="Barry A."/>
            <person name="Bayul T."/>
            <person name="Berlin A."/>
            <person name="Bessette D."/>
            <person name="Bloom T."/>
            <person name="Blye J."/>
            <person name="Boguslavskiy L."/>
            <person name="Bonnet C."/>
            <person name="Boukhgalter B."/>
            <person name="Bourzgui I."/>
            <person name="Brown A."/>
            <person name="Cahill P."/>
            <person name="Channer S."/>
            <person name="Cheshatsang Y."/>
            <person name="Chuda L."/>
            <person name="Citroen M."/>
            <person name="Collymore A."/>
            <person name="Cooke P."/>
            <person name="Costello M."/>
            <person name="D'Aco K."/>
            <person name="Daza R."/>
            <person name="De Haan G."/>
            <person name="DeGray S."/>
            <person name="DeMaso C."/>
            <person name="Dhargay N."/>
            <person name="Dooley K."/>
            <person name="Dooley E."/>
            <person name="Doricent M."/>
            <person name="Dorje P."/>
            <person name="Dorjee K."/>
            <person name="Dupes A."/>
            <person name="Elong R."/>
            <person name="Falk J."/>
            <person name="Farina A."/>
            <person name="Faro S."/>
            <person name="Ferguson D."/>
            <person name="Fisher S."/>
            <person name="Foley C.D."/>
            <person name="Franke A."/>
            <person name="Friedrich D."/>
            <person name="Gadbois L."/>
            <person name="Gearin G."/>
            <person name="Gearin C.R."/>
            <person name="Giannoukos G."/>
            <person name="Goode T."/>
            <person name="Graham J."/>
            <person name="Grandbois E."/>
            <person name="Grewal S."/>
            <person name="Gyaltsen K."/>
            <person name="Hafez N."/>
            <person name="Hagos B."/>
            <person name="Hall J."/>
            <person name="Henson C."/>
            <person name="Hollinger A."/>
            <person name="Honan T."/>
            <person name="Huard M.D."/>
            <person name="Hughes L."/>
            <person name="Hurhula B."/>
            <person name="Husby M.E."/>
            <person name="Kamat A."/>
            <person name="Kanga B."/>
            <person name="Kashin S."/>
            <person name="Khazanovich D."/>
            <person name="Kisner P."/>
            <person name="Lance K."/>
            <person name="Lara M."/>
            <person name="Lee W."/>
            <person name="Lennon N."/>
            <person name="Letendre F."/>
            <person name="LeVine R."/>
            <person name="Lipovsky A."/>
            <person name="Liu X."/>
            <person name="Liu J."/>
            <person name="Liu S."/>
            <person name="Lokyitsang T."/>
            <person name="Lokyitsang Y."/>
            <person name="Lubonja R."/>
            <person name="Lui A."/>
            <person name="MacDonald P."/>
            <person name="Magnisalis V."/>
            <person name="Maru K."/>
            <person name="Matthews C."/>
            <person name="McCusker W."/>
            <person name="McDonough S."/>
            <person name="Mehta T."/>
            <person name="Meldrim J."/>
            <person name="Meneus L."/>
            <person name="Mihai O."/>
            <person name="Mihalev A."/>
            <person name="Mihova T."/>
            <person name="Mittelman R."/>
            <person name="Mlenga V."/>
            <person name="Montmayeur A."/>
            <person name="Mulrain L."/>
            <person name="Navidi A."/>
            <person name="Naylor J."/>
            <person name="Negash T."/>
            <person name="Nguyen T."/>
            <person name="Nguyen N."/>
            <person name="Nicol R."/>
            <person name="Norbu C."/>
            <person name="Norbu N."/>
            <person name="Novod N."/>
            <person name="O'Neill B."/>
            <person name="Osman S."/>
            <person name="Markiewicz E."/>
            <person name="Oyono O.L."/>
            <person name="Patti C."/>
            <person name="Phunkhang P."/>
            <person name="Pierre F."/>
            <person name="Priest M."/>
            <person name="Raghuraman S."/>
            <person name="Rege F."/>
            <person name="Reyes R."/>
            <person name="Rise C."/>
            <person name="Rogov P."/>
            <person name="Ross K."/>
            <person name="Ryan E."/>
            <person name="Settipalli S."/>
            <person name="Shea T."/>
            <person name="Sherpa N."/>
            <person name="Shi L."/>
            <person name="Shih D."/>
            <person name="Sparrow T."/>
            <person name="Spaulding J."/>
            <person name="Stalker J."/>
            <person name="Stange-Thomann N."/>
            <person name="Stavropoulos S."/>
            <person name="Stone C."/>
            <person name="Strader C."/>
            <person name="Tesfaye S."/>
            <person name="Thomson T."/>
            <person name="Thoulutsang Y."/>
            <person name="Thoulutsang D."/>
            <person name="Topham K."/>
            <person name="Topping I."/>
            <person name="Tsamla T."/>
            <person name="Vassiliev H."/>
            <person name="Vo A."/>
            <person name="Wangchuk T."/>
            <person name="Wangdi T."/>
            <person name="Weiand M."/>
            <person name="Wilkinson J."/>
            <person name="Wilson A."/>
            <person name="Yadav S."/>
            <person name="Young G."/>
            <person name="Yu Q."/>
            <person name="Zembek L."/>
            <person name="Zhong D."/>
            <person name="Zimmer A."/>
            <person name="Zwirko Z."/>
            <person name="Jaffe D.B."/>
            <person name="Alvarez P."/>
            <person name="Brockman W."/>
            <person name="Butler J."/>
            <person name="Chin C."/>
            <person name="Gnerre S."/>
            <person name="Grabherr M."/>
            <person name="Kleber M."/>
            <person name="Mauceli E."/>
            <person name="MacCallum I."/>
        </authorList>
    </citation>
    <scope>NUCLEOTIDE SEQUENCE [LARGE SCALE GENOMIC DNA]</scope>
    <source>
        <strain evidence="4">Tucson 15010-1051.87</strain>
    </source>
</reference>
<dbReference type="AlphaFoldDB" id="B4LNT6"/>
<dbReference type="PhylomeDB" id="B4LNT6"/>
<evidence type="ECO:0000256" key="2">
    <source>
        <dbReference type="SAM" id="SignalP"/>
    </source>
</evidence>